<gene>
    <name evidence="2" type="ORF">GCM10017567_40840</name>
</gene>
<accession>A0ABQ3KL54</accession>
<protein>
    <recommendedName>
        <fullName evidence="1">ER-bound oxygenase mpaB/mpaB'/Rubber oxygenase catalytic domain-containing protein</fullName>
    </recommendedName>
</protein>
<dbReference type="PANTHER" id="PTHR36151:SF3">
    <property type="entry name" value="ER-BOUND OXYGENASE MPAB_MPAB'_RUBBER OXYGENASE CATALYTIC DOMAIN-CONTAINING PROTEIN"/>
    <property type="match status" value="1"/>
</dbReference>
<dbReference type="Proteomes" id="UP000649955">
    <property type="component" value="Unassembled WGS sequence"/>
</dbReference>
<dbReference type="RefSeq" id="WP_191312360.1">
    <property type="nucleotide sequence ID" value="NZ_BNAW01000017.1"/>
</dbReference>
<sequence>MTRPIVRGTAAWKYFGDFRDALLAEQVLVLQVAHPVVAAGVRDHSDYTSDPWTRLMRTVASLSIYVYGGVAGARVEAARLRSLHRTFTGVADGRRYSALDPSAYAWVHATLVKAPVDAQRFFGRPLSTSELAEYYAQMCGVGRLLGVRERDLPPDWAAFERYYDEMVAGFGKNPTIQTLLETIRTVAKPVKWFPDAWWERLRRGQMLLVRATLPLSLREALGLPWTEEDQRRFSRFARAVRLVSTPIPAGARTAPMRWVGKLNVWFRAHPRVYDRLIGGNGPGSHPRARRRNSRA</sequence>
<evidence type="ECO:0000313" key="3">
    <source>
        <dbReference type="Proteomes" id="UP000649955"/>
    </source>
</evidence>
<evidence type="ECO:0000259" key="1">
    <source>
        <dbReference type="Pfam" id="PF09995"/>
    </source>
</evidence>
<dbReference type="Pfam" id="PF09995">
    <property type="entry name" value="MPAB_Lcp_cat"/>
    <property type="match status" value="1"/>
</dbReference>
<proteinExistence type="predicted"/>
<feature type="domain" description="ER-bound oxygenase mpaB/mpaB'/Rubber oxygenase catalytic" evidence="1">
    <location>
        <begin position="12"/>
        <end position="241"/>
    </location>
</feature>
<dbReference type="InterPro" id="IPR018713">
    <property type="entry name" value="MPAB/Lcp_cat_dom"/>
</dbReference>
<evidence type="ECO:0000313" key="2">
    <source>
        <dbReference type="EMBL" id="GHG18361.1"/>
    </source>
</evidence>
<name>A0ABQ3KL54_9PSEU</name>
<dbReference type="EMBL" id="BNAW01000017">
    <property type="protein sequence ID" value="GHG18361.1"/>
    <property type="molecule type" value="Genomic_DNA"/>
</dbReference>
<keyword evidence="3" id="KW-1185">Reference proteome</keyword>
<organism evidence="2 3">
    <name type="scientific">Amycolatopsis bullii</name>
    <dbReference type="NCBI Taxonomy" id="941987"/>
    <lineage>
        <taxon>Bacteria</taxon>
        <taxon>Bacillati</taxon>
        <taxon>Actinomycetota</taxon>
        <taxon>Actinomycetes</taxon>
        <taxon>Pseudonocardiales</taxon>
        <taxon>Pseudonocardiaceae</taxon>
        <taxon>Amycolatopsis</taxon>
    </lineage>
</organism>
<reference evidence="3" key="1">
    <citation type="journal article" date="2019" name="Int. J. Syst. Evol. Microbiol.">
        <title>The Global Catalogue of Microorganisms (GCM) 10K type strain sequencing project: providing services to taxonomists for standard genome sequencing and annotation.</title>
        <authorList>
            <consortium name="The Broad Institute Genomics Platform"/>
            <consortium name="The Broad Institute Genome Sequencing Center for Infectious Disease"/>
            <person name="Wu L."/>
            <person name="Ma J."/>
        </authorList>
    </citation>
    <scope>NUCLEOTIDE SEQUENCE [LARGE SCALE GENOMIC DNA]</scope>
    <source>
        <strain evidence="3">CGMCC 4.7680</strain>
    </source>
</reference>
<dbReference type="PANTHER" id="PTHR36151">
    <property type="entry name" value="BLR2777 PROTEIN"/>
    <property type="match status" value="1"/>
</dbReference>
<comment type="caution">
    <text evidence="2">The sequence shown here is derived from an EMBL/GenBank/DDBJ whole genome shotgun (WGS) entry which is preliminary data.</text>
</comment>